<feature type="domain" description="RING-type" evidence="5">
    <location>
        <begin position="6"/>
        <end position="50"/>
    </location>
</feature>
<evidence type="ECO:0000259" key="5">
    <source>
        <dbReference type="PROSITE" id="PS50089"/>
    </source>
</evidence>
<gene>
    <name evidence="6" type="ORF">HDID_LOCUS6382</name>
</gene>
<dbReference type="GO" id="GO:0016567">
    <property type="term" value="P:protein ubiquitination"/>
    <property type="evidence" value="ECO:0007669"/>
    <property type="project" value="TreeGrafter"/>
</dbReference>
<keyword evidence="2 4" id="KW-0863">Zinc-finger</keyword>
<dbReference type="SMART" id="SM00184">
    <property type="entry name" value="RING"/>
    <property type="match status" value="2"/>
</dbReference>
<dbReference type="Pfam" id="PF25447">
    <property type="entry name" value="RING_ZNF598"/>
    <property type="match status" value="1"/>
</dbReference>
<dbReference type="OrthoDB" id="3838338at2759"/>
<sequence length="223" mass="25834">MDPNICPICQYEIEYYSVGTCNHPICLRCAVKLRRFGSSDGTVGCCPTCRTKNASVIMLPCEFKPMTADELASHRKWDATARRGHPVCKFCQETFYEFENLITHIREKHFLCDICYSGRVFEVFQRQHELFQHYKSAHFVCPECEQHGTMSCFPTEERLSAHRSFNHSDEARNDPSLWQPVQIRYSTQGLISQYTRSGGRRNQQQQNDSVDGNFSVFLKMCCS</sequence>
<evidence type="ECO:0000313" key="6">
    <source>
        <dbReference type="EMBL" id="VDL58700.1"/>
    </source>
</evidence>
<dbReference type="InterPro" id="IPR044288">
    <property type="entry name" value="ZNF598/HEL2"/>
</dbReference>
<protein>
    <submittedName>
        <fullName evidence="8">RING-type domain-containing protein</fullName>
    </submittedName>
</protein>
<dbReference type="PROSITE" id="PS50089">
    <property type="entry name" value="ZF_RING_2"/>
    <property type="match status" value="1"/>
</dbReference>
<dbReference type="AlphaFoldDB" id="A0A0R3SN69"/>
<dbReference type="Gene3D" id="3.30.40.10">
    <property type="entry name" value="Zinc/RING finger domain, C3HC4 (zinc finger)"/>
    <property type="match status" value="1"/>
</dbReference>
<dbReference type="PROSITE" id="PS00028">
    <property type="entry name" value="ZINC_FINGER_C2H2_1"/>
    <property type="match status" value="1"/>
</dbReference>
<evidence type="ECO:0000313" key="8">
    <source>
        <dbReference type="WBParaSite" id="HDID_0000638401-mRNA-1"/>
    </source>
</evidence>
<reference evidence="6 7" key="2">
    <citation type="submission" date="2018-11" db="EMBL/GenBank/DDBJ databases">
        <authorList>
            <consortium name="Pathogen Informatics"/>
        </authorList>
    </citation>
    <scope>NUCLEOTIDE SEQUENCE [LARGE SCALE GENOMIC DNA]</scope>
</reference>
<dbReference type="PANTHER" id="PTHR22938:SF15">
    <property type="entry name" value="OS01G0568000 PROTEIN"/>
    <property type="match status" value="1"/>
</dbReference>
<dbReference type="Proteomes" id="UP000274504">
    <property type="component" value="Unassembled WGS sequence"/>
</dbReference>
<dbReference type="InterPro" id="IPR013087">
    <property type="entry name" value="Znf_C2H2_type"/>
</dbReference>
<reference evidence="8" key="1">
    <citation type="submission" date="2017-02" db="UniProtKB">
        <authorList>
            <consortium name="WormBaseParasite"/>
        </authorList>
    </citation>
    <scope>IDENTIFICATION</scope>
</reference>
<proteinExistence type="predicted"/>
<accession>A0A0R3SN69</accession>
<dbReference type="STRING" id="6216.A0A0R3SN69"/>
<evidence type="ECO:0000256" key="1">
    <source>
        <dbReference type="ARBA" id="ARBA00022723"/>
    </source>
</evidence>
<organism evidence="8">
    <name type="scientific">Hymenolepis diminuta</name>
    <name type="common">Rat tapeworm</name>
    <dbReference type="NCBI Taxonomy" id="6216"/>
    <lineage>
        <taxon>Eukaryota</taxon>
        <taxon>Metazoa</taxon>
        <taxon>Spiralia</taxon>
        <taxon>Lophotrochozoa</taxon>
        <taxon>Platyhelminthes</taxon>
        <taxon>Cestoda</taxon>
        <taxon>Eucestoda</taxon>
        <taxon>Cyclophyllidea</taxon>
        <taxon>Hymenolepididae</taxon>
        <taxon>Hymenolepis</taxon>
    </lineage>
</organism>
<dbReference type="PROSITE" id="PS00518">
    <property type="entry name" value="ZF_RING_1"/>
    <property type="match status" value="1"/>
</dbReference>
<evidence type="ECO:0000256" key="3">
    <source>
        <dbReference type="ARBA" id="ARBA00022833"/>
    </source>
</evidence>
<keyword evidence="3" id="KW-0862">Zinc</keyword>
<dbReference type="PANTHER" id="PTHR22938">
    <property type="entry name" value="ZINC FINGER PROTEIN 598"/>
    <property type="match status" value="1"/>
</dbReference>
<evidence type="ECO:0000256" key="2">
    <source>
        <dbReference type="ARBA" id="ARBA00022771"/>
    </source>
</evidence>
<evidence type="ECO:0000256" key="4">
    <source>
        <dbReference type="PROSITE-ProRule" id="PRU00175"/>
    </source>
</evidence>
<dbReference type="GO" id="GO:0043022">
    <property type="term" value="F:ribosome binding"/>
    <property type="evidence" value="ECO:0007669"/>
    <property type="project" value="TreeGrafter"/>
</dbReference>
<dbReference type="EMBL" id="UYSG01005149">
    <property type="protein sequence ID" value="VDL58700.1"/>
    <property type="molecule type" value="Genomic_DNA"/>
</dbReference>
<dbReference type="WBParaSite" id="HDID_0000638401-mRNA-1">
    <property type="protein sequence ID" value="HDID_0000638401-mRNA-1"/>
    <property type="gene ID" value="HDID_0000638401"/>
</dbReference>
<dbReference type="GO" id="GO:0061630">
    <property type="term" value="F:ubiquitin protein ligase activity"/>
    <property type="evidence" value="ECO:0007669"/>
    <property type="project" value="InterPro"/>
</dbReference>
<dbReference type="InterPro" id="IPR001841">
    <property type="entry name" value="Znf_RING"/>
</dbReference>
<dbReference type="SMART" id="SM00355">
    <property type="entry name" value="ZnF_C2H2"/>
    <property type="match status" value="3"/>
</dbReference>
<dbReference type="GO" id="GO:0008270">
    <property type="term" value="F:zinc ion binding"/>
    <property type="evidence" value="ECO:0007669"/>
    <property type="project" value="UniProtKB-KW"/>
</dbReference>
<dbReference type="SUPFAM" id="SSF57850">
    <property type="entry name" value="RING/U-box"/>
    <property type="match status" value="1"/>
</dbReference>
<dbReference type="InterPro" id="IPR013083">
    <property type="entry name" value="Znf_RING/FYVE/PHD"/>
</dbReference>
<name>A0A0R3SN69_HYMDI</name>
<keyword evidence="1" id="KW-0479">Metal-binding</keyword>
<dbReference type="GO" id="GO:0072344">
    <property type="term" value="P:rescue of stalled ribosome"/>
    <property type="evidence" value="ECO:0007669"/>
    <property type="project" value="InterPro"/>
</dbReference>
<evidence type="ECO:0000313" key="7">
    <source>
        <dbReference type="Proteomes" id="UP000274504"/>
    </source>
</evidence>
<dbReference type="InterPro" id="IPR017907">
    <property type="entry name" value="Znf_RING_CS"/>
</dbReference>